<evidence type="ECO:0000313" key="9">
    <source>
        <dbReference type="EnsemblPlants" id="KQK05562"/>
    </source>
</evidence>
<dbReference type="Proteomes" id="UP000008810">
    <property type="component" value="Chromosome 2"/>
</dbReference>
<evidence type="ECO:0000256" key="3">
    <source>
        <dbReference type="ARBA" id="ARBA00022525"/>
    </source>
</evidence>
<dbReference type="RefSeq" id="XP_010231206.1">
    <property type="nucleotide sequence ID" value="XM_010232904.3"/>
</dbReference>
<dbReference type="Gramene" id="KQK05562">
    <property type="protein sequence ID" value="KQK05562"/>
    <property type="gene ID" value="BRADI_2g20860v3"/>
</dbReference>
<dbReference type="GO" id="GO:0005576">
    <property type="term" value="C:extracellular region"/>
    <property type="evidence" value="ECO:0007669"/>
    <property type="project" value="UniProtKB-SubCell"/>
</dbReference>
<dbReference type="OrthoDB" id="653963at2759"/>
<evidence type="ECO:0000313" key="8">
    <source>
        <dbReference type="EMBL" id="KQK05562.1"/>
    </source>
</evidence>
<dbReference type="InterPro" id="IPR016140">
    <property type="entry name" value="Bifunc_inhib/LTP/seed_store"/>
</dbReference>
<dbReference type="HOGENOM" id="CLU_1404429_0_0_1"/>
<dbReference type="OMA" id="RMRCCQQ"/>
<keyword evidence="3" id="KW-0964">Secreted</keyword>
<reference evidence="9" key="4">
    <citation type="submission" date="2018-08" db="UniProtKB">
        <authorList>
            <consortium name="EnsemblPlants"/>
        </authorList>
    </citation>
    <scope>IDENTIFICATION</scope>
    <source>
        <strain evidence="9">cv. Bd21</strain>
    </source>
</reference>
<feature type="chain" id="PRO_5014088031" evidence="5">
    <location>
        <begin position="21"/>
        <end position="232"/>
    </location>
</feature>
<dbReference type="EnsemblPlants" id="KQK05562">
    <property type="protein sequence ID" value="KQK05562"/>
    <property type="gene ID" value="BRADI_2g20860v3"/>
</dbReference>
<evidence type="ECO:0000256" key="2">
    <source>
        <dbReference type="ARBA" id="ARBA00007107"/>
    </source>
</evidence>
<gene>
    <name evidence="9" type="primary">LOC104582623</name>
    <name evidence="8" type="ORF">BRADI_2g20860v3</name>
</gene>
<reference evidence="7" key="1">
    <citation type="journal article" date="2010" name="Funct. Integr. Genomics">
        <title>Conserved globulin gene across eight grass genomes identify fundamental units of the loci encoding seed storage proteins.</title>
        <authorList>
            <person name="Gu Y.Q."/>
            <person name="Wanjugi H."/>
            <person name="Coleman-Derr D."/>
            <person name="Kong X."/>
            <person name="Anderson O.D."/>
        </authorList>
    </citation>
    <scope>NUCLEOTIDE SEQUENCE</scope>
</reference>
<keyword evidence="5" id="KW-0732">Signal</keyword>
<comment type="similarity">
    <text evidence="2">Belongs to the protease inhibitor I6 (cereal trypsin/alpha-amylase inhibitor) family.</text>
</comment>
<dbReference type="AlphaFoldDB" id="D7NLB9"/>
<dbReference type="Gene3D" id="1.10.110.10">
    <property type="entry name" value="Plant lipid-transfer and hydrophobic proteins"/>
    <property type="match status" value="1"/>
</dbReference>
<dbReference type="GeneID" id="104582623"/>
<dbReference type="EMBL" id="CM000881">
    <property type="protein sequence ID" value="KQK05562.1"/>
    <property type="molecule type" value="Genomic_DNA"/>
</dbReference>
<evidence type="ECO:0000256" key="5">
    <source>
        <dbReference type="SAM" id="SignalP"/>
    </source>
</evidence>
<comment type="subcellular location">
    <subcellularLocation>
        <location evidence="1">Secreted</location>
    </subcellularLocation>
</comment>
<dbReference type="PANTHER" id="PTHR34481:SF9">
    <property type="entry name" value="19 KDA GLOBULIN"/>
    <property type="match status" value="1"/>
</dbReference>
<proteinExistence type="inferred from homology"/>
<feature type="signal peptide" evidence="5">
    <location>
        <begin position="1"/>
        <end position="20"/>
    </location>
</feature>
<evidence type="ECO:0000259" key="6">
    <source>
        <dbReference type="SMART" id="SM00499"/>
    </source>
</evidence>
<feature type="domain" description="Bifunctional inhibitor/plant lipid transfer protein/seed storage helical" evidence="6">
    <location>
        <begin position="51"/>
        <end position="214"/>
    </location>
</feature>
<accession>D7NLB9</accession>
<dbReference type="SUPFAM" id="SSF47699">
    <property type="entry name" value="Bifunctional inhibitor/lipid-transfer protein/seed storage 2S albumin"/>
    <property type="match status" value="1"/>
</dbReference>
<dbReference type="GO" id="GO:0019863">
    <property type="term" value="F:IgE binding"/>
    <property type="evidence" value="ECO:0007669"/>
    <property type="project" value="EnsemblPlants"/>
</dbReference>
<feature type="region of interest" description="Disordered" evidence="4">
    <location>
        <begin position="112"/>
        <end position="131"/>
    </location>
</feature>
<dbReference type="STRING" id="15368.D7NLB9"/>
<dbReference type="eggNOG" id="ENOG502R604">
    <property type="taxonomic scope" value="Eukaryota"/>
</dbReference>
<sequence>MGKFILFFAAFLVSLSVVQGRGMSSSSEQQEGVLGDARCRLEVQQNPLDACRQILHRHLTGRAPGGLAGVQWGARDRCCEQLQAVSLPCRCAAIRGMVRGYEQSMPAPLDQGSHYSSPGCMTEEQGQAGRRCGDERRQGEGGFYGAGETARCQQGGEGLVYGGTAGISRAGSVIYDWDLMEQEPEQKVSRVGLIKARRYMAGLPTMCQIEPMECGVFSPDESMTSTKLGYTS</sequence>
<dbReference type="EMBL" id="GQ184458">
    <property type="protein sequence ID" value="ACR61557.1"/>
    <property type="molecule type" value="Genomic_DNA"/>
</dbReference>
<organism evidence="7">
    <name type="scientific">Brachypodium distachyon</name>
    <name type="common">Purple false brome</name>
    <name type="synonym">Trachynia distachya</name>
    <dbReference type="NCBI Taxonomy" id="15368"/>
    <lineage>
        <taxon>Eukaryota</taxon>
        <taxon>Viridiplantae</taxon>
        <taxon>Streptophyta</taxon>
        <taxon>Embryophyta</taxon>
        <taxon>Tracheophyta</taxon>
        <taxon>Spermatophyta</taxon>
        <taxon>Magnoliopsida</taxon>
        <taxon>Liliopsida</taxon>
        <taxon>Poales</taxon>
        <taxon>Poaceae</taxon>
        <taxon>BOP clade</taxon>
        <taxon>Pooideae</taxon>
        <taxon>Stipodae</taxon>
        <taxon>Brachypodieae</taxon>
        <taxon>Brachypodium</taxon>
    </lineage>
</organism>
<protein>
    <submittedName>
        <fullName evidence="7">Seed globulin</fullName>
    </submittedName>
</protein>
<name>D7NLB9_BRADI</name>
<evidence type="ECO:0000256" key="4">
    <source>
        <dbReference type="SAM" id="MobiDB-lite"/>
    </source>
</evidence>
<reference evidence="8" key="3">
    <citation type="submission" date="2017-06" db="EMBL/GenBank/DDBJ databases">
        <title>WGS assembly of Brachypodium distachyon.</title>
        <authorList>
            <consortium name="The International Brachypodium Initiative"/>
            <person name="Lucas S."/>
            <person name="Harmon-Smith M."/>
            <person name="Lail K."/>
            <person name="Tice H."/>
            <person name="Grimwood J."/>
            <person name="Bruce D."/>
            <person name="Barry K."/>
            <person name="Shu S."/>
            <person name="Lindquist E."/>
            <person name="Wang M."/>
            <person name="Pitluck S."/>
            <person name="Vogel J.P."/>
            <person name="Garvin D.F."/>
            <person name="Mockler T.C."/>
            <person name="Schmutz J."/>
            <person name="Rokhsar D."/>
            <person name="Bevan M.W."/>
        </authorList>
    </citation>
    <scope>NUCLEOTIDE SEQUENCE</scope>
    <source>
        <strain evidence="8">Bd21</strain>
    </source>
</reference>
<dbReference type="PANTHER" id="PTHR34481">
    <property type="entry name" value="TRYPSIN/FACTOR XIIA INHIBITOR-RELATED"/>
    <property type="match status" value="1"/>
</dbReference>
<dbReference type="SMART" id="SM00499">
    <property type="entry name" value="AAI"/>
    <property type="match status" value="1"/>
</dbReference>
<dbReference type="InterPro" id="IPR036312">
    <property type="entry name" value="Bifun_inhib/LTP/seed_sf"/>
</dbReference>
<evidence type="ECO:0000313" key="7">
    <source>
        <dbReference type="EMBL" id="ACR61557.1"/>
    </source>
</evidence>
<evidence type="ECO:0000256" key="1">
    <source>
        <dbReference type="ARBA" id="ARBA00004613"/>
    </source>
</evidence>
<reference evidence="8 9" key="2">
    <citation type="journal article" date="2010" name="Nature">
        <title>Genome sequencing and analysis of the model grass Brachypodium distachyon.</title>
        <authorList>
            <consortium name="International Brachypodium Initiative"/>
        </authorList>
    </citation>
    <scope>NUCLEOTIDE SEQUENCE [LARGE SCALE GENOMIC DNA]</scope>
    <source>
        <strain evidence="8 9">Bd21</strain>
    </source>
</reference>
<dbReference type="Pfam" id="PF00234">
    <property type="entry name" value="Tryp_alpha_amyl"/>
    <property type="match status" value="1"/>
</dbReference>
<evidence type="ECO:0000313" key="10">
    <source>
        <dbReference type="Proteomes" id="UP000008810"/>
    </source>
</evidence>
<dbReference type="KEGG" id="bdi:104582623"/>
<keyword evidence="10" id="KW-1185">Reference proteome</keyword>
<dbReference type="CDD" id="cd00261">
    <property type="entry name" value="AAI_SS"/>
    <property type="match status" value="1"/>
</dbReference>